<feature type="transmembrane region" description="Helical" evidence="2">
    <location>
        <begin position="44"/>
        <end position="70"/>
    </location>
</feature>
<reference evidence="4" key="1">
    <citation type="journal article" date="2019" name="Int. J. Syst. Evol. Microbiol.">
        <title>The Global Catalogue of Microorganisms (GCM) 10K type strain sequencing project: providing services to taxonomists for standard genome sequencing and annotation.</title>
        <authorList>
            <consortium name="The Broad Institute Genomics Platform"/>
            <consortium name="The Broad Institute Genome Sequencing Center for Infectious Disease"/>
            <person name="Wu L."/>
            <person name="Ma J."/>
        </authorList>
    </citation>
    <scope>NUCLEOTIDE SEQUENCE [LARGE SCALE GENOMIC DNA]</scope>
    <source>
        <strain evidence="4">JCM 17759</strain>
    </source>
</reference>
<gene>
    <name evidence="3" type="ORF">GCM10023156_25160</name>
</gene>
<dbReference type="Pfam" id="PF07332">
    <property type="entry name" value="Phage_holin_3_6"/>
    <property type="match status" value="1"/>
</dbReference>
<accession>A0ABP8MP81</accession>
<keyword evidence="2" id="KW-0812">Transmembrane</keyword>
<keyword evidence="4" id="KW-1185">Reference proteome</keyword>
<comment type="caution">
    <text evidence="3">The sequence shown here is derived from an EMBL/GenBank/DDBJ whole genome shotgun (WGS) entry which is preliminary data.</text>
</comment>
<organism evidence="3 4">
    <name type="scientific">Novipirellula rosea</name>
    <dbReference type="NCBI Taxonomy" id="1031540"/>
    <lineage>
        <taxon>Bacteria</taxon>
        <taxon>Pseudomonadati</taxon>
        <taxon>Planctomycetota</taxon>
        <taxon>Planctomycetia</taxon>
        <taxon>Pirellulales</taxon>
        <taxon>Pirellulaceae</taxon>
        <taxon>Novipirellula</taxon>
    </lineage>
</organism>
<feature type="transmembrane region" description="Helical" evidence="2">
    <location>
        <begin position="76"/>
        <end position="101"/>
    </location>
</feature>
<sequence length="174" mass="18759">MTEQSRDQQSSFQRVTEDVLDLFELQMQLLSVDSQAAKRKLSQAVACGGIAIALAGSALTVLMIGGGFLLSEFTELTAGASLLIVGAVFFAIVALLGWIALKAVSAAAAAMSESKSEFAENLRWLKATLVSPKTSPRNQIRRDSFSDDDPDLRRPSAWSGSTHDSDQRPPVYPR</sequence>
<dbReference type="RefSeq" id="WP_345322477.1">
    <property type="nucleotide sequence ID" value="NZ_BAABGA010000031.1"/>
</dbReference>
<feature type="region of interest" description="Disordered" evidence="1">
    <location>
        <begin position="132"/>
        <end position="174"/>
    </location>
</feature>
<dbReference type="Proteomes" id="UP001500840">
    <property type="component" value="Unassembled WGS sequence"/>
</dbReference>
<evidence type="ECO:0000256" key="1">
    <source>
        <dbReference type="SAM" id="MobiDB-lite"/>
    </source>
</evidence>
<evidence type="ECO:0000256" key="2">
    <source>
        <dbReference type="SAM" id="Phobius"/>
    </source>
</evidence>
<protein>
    <submittedName>
        <fullName evidence="3">Phage holin family protein</fullName>
    </submittedName>
</protein>
<evidence type="ECO:0000313" key="4">
    <source>
        <dbReference type="Proteomes" id="UP001500840"/>
    </source>
</evidence>
<proteinExistence type="predicted"/>
<keyword evidence="2" id="KW-1133">Transmembrane helix</keyword>
<keyword evidence="2" id="KW-0472">Membrane</keyword>
<evidence type="ECO:0000313" key="3">
    <source>
        <dbReference type="EMBL" id="GAA4453758.1"/>
    </source>
</evidence>
<dbReference type="InterPro" id="IPR009937">
    <property type="entry name" value="Phage_holin_3_6"/>
</dbReference>
<name>A0ABP8MP81_9BACT</name>
<dbReference type="EMBL" id="BAABGA010000031">
    <property type="protein sequence ID" value="GAA4453758.1"/>
    <property type="molecule type" value="Genomic_DNA"/>
</dbReference>